<reference evidence="2" key="1">
    <citation type="journal article" date="2019" name="Toxins">
        <title>Detection of Abrin-Like and Prepropulchellin-Like Toxin Genes and Transcripts Using Whole Genome Sequencing and Full-Length Transcript Sequencing of Abrus precatorius.</title>
        <authorList>
            <person name="Hovde B.T."/>
            <person name="Daligault H.E."/>
            <person name="Hanschen E.R."/>
            <person name="Kunde Y.A."/>
            <person name="Johnson M.B."/>
            <person name="Starkenburg S.R."/>
            <person name="Johnson S.L."/>
        </authorList>
    </citation>
    <scope>NUCLEOTIDE SEQUENCE [LARGE SCALE GENOMIC DNA]</scope>
</reference>
<dbReference type="InterPro" id="IPR043017">
    <property type="entry name" value="WIYLD_dom_sf"/>
</dbReference>
<gene>
    <name evidence="3 4" type="primary">LOC113873175</name>
</gene>
<feature type="domain" description="WIYLD" evidence="1">
    <location>
        <begin position="8"/>
        <end position="69"/>
    </location>
</feature>
<dbReference type="RefSeq" id="XP_027366983.1">
    <property type="nucleotide sequence ID" value="XM_027511182.1"/>
</dbReference>
<dbReference type="RefSeq" id="XP_027366982.1">
    <property type="nucleotide sequence ID" value="XM_027511181.1"/>
</dbReference>
<dbReference type="InterPro" id="IPR018848">
    <property type="entry name" value="WIYLD_domain"/>
</dbReference>
<evidence type="ECO:0000259" key="1">
    <source>
        <dbReference type="Pfam" id="PF10440"/>
    </source>
</evidence>
<reference evidence="3 4" key="2">
    <citation type="submission" date="2025-04" db="UniProtKB">
        <authorList>
            <consortium name="RefSeq"/>
        </authorList>
    </citation>
    <scope>IDENTIFICATION</scope>
    <source>
        <tissue evidence="3 4">Young leaves</tissue>
    </source>
</reference>
<dbReference type="KEGG" id="aprc:113873175"/>
<dbReference type="GeneID" id="113873175"/>
<sequence>MAPRRRPKKRGETRMDAALDAMTPFGFPNKLVRRTVDQLLKVYGGKEGWVFIEDSAYTLLIDTLLEKQSNSEAQDGLIEEAKPGDGPNEASPAGCSNSILLPCSNMQTSDDSPLTNQAVDTASAASGTGNQLPIKSVDTVSATSVNSSELPIKPVDISSVTGEPGELFIKAAVDTFSATSRTPINAIAAENEADCQPAGNLASGEVREPKSSHLVGRLCYKRRRPCYGWISSDDDEEELIELPPATLSKVSRMLSNNGVN</sequence>
<evidence type="ECO:0000313" key="4">
    <source>
        <dbReference type="RefSeq" id="XP_027366983.1"/>
    </source>
</evidence>
<dbReference type="PANTHER" id="PTHR34271:SF1">
    <property type="entry name" value="NUCLEOLAR HISTONE METHYLTRANSFERASE-RELATED PROTEIN"/>
    <property type="match status" value="1"/>
</dbReference>
<dbReference type="OrthoDB" id="1898570at2759"/>
<dbReference type="PANTHER" id="PTHR34271">
    <property type="entry name" value="NUCLEOLAR HISTONE METHYLTRANSFERASE-RELATED PROTEIN"/>
    <property type="match status" value="1"/>
</dbReference>
<keyword evidence="2" id="KW-1185">Reference proteome</keyword>
<name>A0A8B8MGI4_ABRPR</name>
<dbReference type="AlphaFoldDB" id="A0A8B8MGI4"/>
<proteinExistence type="predicted"/>
<dbReference type="Proteomes" id="UP000694853">
    <property type="component" value="Unplaced"/>
</dbReference>
<accession>A0A8B8MGI4</accession>
<evidence type="ECO:0000313" key="3">
    <source>
        <dbReference type="RefSeq" id="XP_027366982.1"/>
    </source>
</evidence>
<dbReference type="Gene3D" id="1.10.8.850">
    <property type="entry name" value="Histone-lysine N methyltransferase , C-terminal domain-like"/>
    <property type="match status" value="1"/>
</dbReference>
<organism evidence="2 4">
    <name type="scientific">Abrus precatorius</name>
    <name type="common">Indian licorice</name>
    <name type="synonym">Glycine abrus</name>
    <dbReference type="NCBI Taxonomy" id="3816"/>
    <lineage>
        <taxon>Eukaryota</taxon>
        <taxon>Viridiplantae</taxon>
        <taxon>Streptophyta</taxon>
        <taxon>Embryophyta</taxon>
        <taxon>Tracheophyta</taxon>
        <taxon>Spermatophyta</taxon>
        <taxon>Magnoliopsida</taxon>
        <taxon>eudicotyledons</taxon>
        <taxon>Gunneridae</taxon>
        <taxon>Pentapetalae</taxon>
        <taxon>rosids</taxon>
        <taxon>fabids</taxon>
        <taxon>Fabales</taxon>
        <taxon>Fabaceae</taxon>
        <taxon>Papilionoideae</taxon>
        <taxon>50 kb inversion clade</taxon>
        <taxon>NPAAA clade</taxon>
        <taxon>indigoferoid/millettioid clade</taxon>
        <taxon>Abreae</taxon>
        <taxon>Abrus</taxon>
    </lineage>
</organism>
<evidence type="ECO:0000313" key="2">
    <source>
        <dbReference type="Proteomes" id="UP000694853"/>
    </source>
</evidence>
<protein>
    <submittedName>
        <fullName evidence="3 4">Uncharacterized protein LOC113873175</fullName>
    </submittedName>
</protein>
<dbReference type="Pfam" id="PF10440">
    <property type="entry name" value="WIYLD"/>
    <property type="match status" value="1"/>
</dbReference>